<evidence type="ECO:0000313" key="2">
    <source>
        <dbReference type="Proteomes" id="UP000050437"/>
    </source>
</evidence>
<dbReference type="EMBL" id="LKKS01000051">
    <property type="protein sequence ID" value="KPM66719.1"/>
    <property type="molecule type" value="Genomic_DNA"/>
</dbReference>
<sequence>MSEPSFPDARRKVVGETWIQVDKVVKETVTKNTARYVIHRTRTRAILLECGHALEVTRFKKVPTNNTICHACDLPRLNHLIDQSLRRAGDPQA</sequence>
<comment type="caution">
    <text evidence="1">The sequence shown here is derived from an EMBL/GenBank/DDBJ whole genome shotgun (WGS) entry which is preliminary data.</text>
</comment>
<protein>
    <submittedName>
        <fullName evidence="1">Uncharacterized protein</fullName>
    </submittedName>
</protein>
<dbReference type="AlphaFoldDB" id="A0A0P7DBC7"/>
<dbReference type="Proteomes" id="UP000050437">
    <property type="component" value="Unassembled WGS sequence"/>
</dbReference>
<evidence type="ECO:0000313" key="1">
    <source>
        <dbReference type="EMBL" id="KPM66719.1"/>
    </source>
</evidence>
<reference evidence="1 2" key="1">
    <citation type="submission" date="2015-10" db="EMBL/GenBank/DDBJ databases">
        <title>Pseudomonas putida clinical strains.</title>
        <authorList>
            <person name="Molina L."/>
            <person name="Udaondo Z."/>
        </authorList>
    </citation>
    <scope>NUCLEOTIDE SEQUENCE [LARGE SCALE GENOMIC DNA]</scope>
    <source>
        <strain evidence="1 2">HB13667</strain>
    </source>
</reference>
<gene>
    <name evidence="1" type="ORF">HB13667_08055</name>
</gene>
<organism evidence="1 2">
    <name type="scientific">Pseudomonas putida</name>
    <name type="common">Arthrobacter siderocapsulatus</name>
    <dbReference type="NCBI Taxonomy" id="303"/>
    <lineage>
        <taxon>Bacteria</taxon>
        <taxon>Pseudomonadati</taxon>
        <taxon>Pseudomonadota</taxon>
        <taxon>Gammaproteobacteria</taxon>
        <taxon>Pseudomonadales</taxon>
        <taxon>Pseudomonadaceae</taxon>
        <taxon>Pseudomonas</taxon>
    </lineage>
</organism>
<dbReference type="GeneID" id="97167349"/>
<proteinExistence type="predicted"/>
<name>A0A0P7DBC7_PSEPU</name>
<accession>A0A0P7DBC7</accession>
<dbReference type="RefSeq" id="WP_054572452.1">
    <property type="nucleotide sequence ID" value="NZ_JBJDNM010000016.1"/>
</dbReference>